<dbReference type="EMBL" id="FNEJ01000029">
    <property type="protein sequence ID" value="SDJ39836.1"/>
    <property type="molecule type" value="Genomic_DNA"/>
</dbReference>
<dbReference type="OrthoDB" id="7279125at2"/>
<dbReference type="RefSeq" id="WP_089851540.1">
    <property type="nucleotide sequence ID" value="NZ_FNEJ01000029.1"/>
</dbReference>
<dbReference type="InterPro" id="IPR027417">
    <property type="entry name" value="P-loop_NTPase"/>
</dbReference>
<dbReference type="InterPro" id="IPR002586">
    <property type="entry name" value="CobQ/CobB/MinD/ParA_Nub-bd_dom"/>
</dbReference>
<evidence type="ECO:0000313" key="2">
    <source>
        <dbReference type="EMBL" id="SDJ39836.1"/>
    </source>
</evidence>
<evidence type="ECO:0000313" key="3">
    <source>
        <dbReference type="Proteomes" id="UP000199093"/>
    </source>
</evidence>
<name>A0A1G8TE39_9RHOB</name>
<feature type="domain" description="CobQ/CobB/MinD/ParA nucleotide binding" evidence="1">
    <location>
        <begin position="13"/>
        <end position="115"/>
    </location>
</feature>
<accession>A0A1G8TE39</accession>
<evidence type="ECO:0000259" key="1">
    <source>
        <dbReference type="Pfam" id="PF01656"/>
    </source>
</evidence>
<protein>
    <submittedName>
        <fullName evidence="2">CobQ/CobB/MinD/ParA nucleotide binding domain-containing protein</fullName>
    </submittedName>
</protein>
<gene>
    <name evidence="2" type="ORF">SAMN04487993_102941</name>
</gene>
<dbReference type="Proteomes" id="UP000199093">
    <property type="component" value="Unassembled WGS sequence"/>
</dbReference>
<dbReference type="Gene3D" id="3.40.50.300">
    <property type="entry name" value="P-loop containing nucleotide triphosphate hydrolases"/>
    <property type="match status" value="1"/>
</dbReference>
<dbReference type="Pfam" id="PF01656">
    <property type="entry name" value="CbiA"/>
    <property type="match status" value="1"/>
</dbReference>
<dbReference type="AlphaFoldDB" id="A0A1G8TE39"/>
<organism evidence="2 3">
    <name type="scientific">Salipiger marinus</name>
    <dbReference type="NCBI Taxonomy" id="555512"/>
    <lineage>
        <taxon>Bacteria</taxon>
        <taxon>Pseudomonadati</taxon>
        <taxon>Pseudomonadota</taxon>
        <taxon>Alphaproteobacteria</taxon>
        <taxon>Rhodobacterales</taxon>
        <taxon>Roseobacteraceae</taxon>
        <taxon>Salipiger</taxon>
    </lineage>
</organism>
<sequence>MTEFSHYMCLTSSMKGGGGKSTLACTLLDFLRRHDVEVAAYDADGAIGTLSDMHAARDADGRPHDPQTPLEGVVAYNIRDESRALLFNSLAAGHRHILHDVAGGALADMQRLFGDENSLRNFFRALRSAHACVIFFHVVTPDVSTIESVALHLDLTEKLGDLAGNARHVAVLNRHGDRQDRDFPHWFGYTDAAGVVRGGKTRARLMSCGGAEMFLPALNDRTMSMLKELRRPFAKAVYDPALSFIDQQRVQIFMEDFENALTADVRGMLGLSA</sequence>
<keyword evidence="3" id="KW-1185">Reference proteome</keyword>
<proteinExistence type="predicted"/>
<dbReference type="SUPFAM" id="SSF52540">
    <property type="entry name" value="P-loop containing nucleoside triphosphate hydrolases"/>
    <property type="match status" value="1"/>
</dbReference>
<reference evidence="2 3" key="1">
    <citation type="submission" date="2016-10" db="EMBL/GenBank/DDBJ databases">
        <authorList>
            <person name="de Groot N.N."/>
        </authorList>
    </citation>
    <scope>NUCLEOTIDE SEQUENCE [LARGE SCALE GENOMIC DNA]</scope>
    <source>
        <strain evidence="2 3">DSM 26424</strain>
    </source>
</reference>